<protein>
    <submittedName>
        <fullName evidence="1">Tail assembly chaperone</fullName>
    </submittedName>
</protein>
<keyword evidence="2" id="KW-1185">Reference proteome</keyword>
<dbReference type="RefSeq" id="WP_132690568.1">
    <property type="nucleotide sequence ID" value="NZ_SMFT01000002.1"/>
</dbReference>
<dbReference type="Proteomes" id="UP000294702">
    <property type="component" value="Unassembled WGS sequence"/>
</dbReference>
<evidence type="ECO:0000313" key="1">
    <source>
        <dbReference type="EMBL" id="TCJ98832.1"/>
    </source>
</evidence>
<proteinExistence type="predicted"/>
<accession>A0A4R1FYA6</accession>
<dbReference type="InterPro" id="IPR024406">
    <property type="entry name" value="TAC-10"/>
</dbReference>
<organism evidence="1 2">
    <name type="scientific">Volucribacter psittacicida</name>
    <dbReference type="NCBI Taxonomy" id="203482"/>
    <lineage>
        <taxon>Bacteria</taxon>
        <taxon>Pseudomonadati</taxon>
        <taxon>Pseudomonadota</taxon>
        <taxon>Gammaproteobacteria</taxon>
        <taxon>Pasteurellales</taxon>
        <taxon>Pasteurellaceae</taxon>
        <taxon>Volucribacter</taxon>
    </lineage>
</organism>
<reference evidence="1 2" key="1">
    <citation type="submission" date="2019-03" db="EMBL/GenBank/DDBJ databases">
        <title>Genomic Encyclopedia of Type Strains, Phase IV (KMG-IV): sequencing the most valuable type-strain genomes for metagenomic binning, comparative biology and taxonomic classification.</title>
        <authorList>
            <person name="Goeker M."/>
        </authorList>
    </citation>
    <scope>NUCLEOTIDE SEQUENCE [LARGE SCALE GENOMIC DNA]</scope>
    <source>
        <strain evidence="1 2">DSM 15534</strain>
    </source>
</reference>
<dbReference type="EMBL" id="SMFT01000002">
    <property type="protein sequence ID" value="TCJ98832.1"/>
    <property type="molecule type" value="Genomic_DNA"/>
</dbReference>
<dbReference type="OrthoDB" id="5679233at2"/>
<evidence type="ECO:0000313" key="2">
    <source>
        <dbReference type="Proteomes" id="UP000294702"/>
    </source>
</evidence>
<sequence>MTTTNQATSLLEKLNALTSNEVTVSVAGVDFTFVRDNSAYDAMINEINTDNKVTPMKDYLLAIVKREQREDLLQIINVPGLAINLAGMVNKALIPQIELSLKK</sequence>
<dbReference type="AlphaFoldDB" id="A0A4R1FYA6"/>
<dbReference type="Pfam" id="PF10963">
    <property type="entry name" value="Phage_TAC_10"/>
    <property type="match status" value="1"/>
</dbReference>
<comment type="caution">
    <text evidence="1">The sequence shown here is derived from an EMBL/GenBank/DDBJ whole genome shotgun (WGS) entry which is preliminary data.</text>
</comment>
<name>A0A4R1FYA6_9PAST</name>
<gene>
    <name evidence="1" type="ORF">EV694_1259</name>
</gene>